<feature type="chain" id="PRO_5013236888" description="VWFA domain-containing protein" evidence="1">
    <location>
        <begin position="24"/>
        <end position="253"/>
    </location>
</feature>
<sequence length="253" mass="26657">MPSVRVYASIFAALIAVSAPALAAPLPEVDAALVLAVDSSTSVDRAEFALQMEGLTAAFRDPDVHAAITSGPRRAIAVTLMEWSDPSWQRVGIPWRILRSADDALKLAEEIDTTPRLIDGGGTALGNALSVAVRLIQSAPVRAERKIIDISGDGAQNLGRALAPVRATALKAGITLNGLAIVNEEPDLEAYYRDALIGGPGAFVLRAADYADFTQAIRQKLIRELTIPVARAPSRPITLAARAPIAPASPQTE</sequence>
<dbReference type="InterPro" id="IPR036465">
    <property type="entry name" value="vWFA_dom_sf"/>
</dbReference>
<dbReference type="InterPro" id="IPR002035">
    <property type="entry name" value="VWF_A"/>
</dbReference>
<dbReference type="SUPFAM" id="SSF53300">
    <property type="entry name" value="vWA-like"/>
    <property type="match status" value="1"/>
</dbReference>
<dbReference type="AlphaFoldDB" id="A0A255XQ75"/>
<keyword evidence="1" id="KW-0732">Signal</keyword>
<dbReference type="InterPro" id="IPR010607">
    <property type="entry name" value="DUF1194"/>
</dbReference>
<evidence type="ECO:0000259" key="2">
    <source>
        <dbReference type="PROSITE" id="PS50234"/>
    </source>
</evidence>
<dbReference type="Pfam" id="PF06707">
    <property type="entry name" value="DUF1194"/>
    <property type="match status" value="1"/>
</dbReference>
<dbReference type="Gene3D" id="3.40.50.410">
    <property type="entry name" value="von Willebrand factor, type A domain"/>
    <property type="match status" value="1"/>
</dbReference>
<protein>
    <recommendedName>
        <fullName evidence="2">VWFA domain-containing protein</fullName>
    </recommendedName>
</protein>
<dbReference type="OrthoDB" id="9792179at2"/>
<dbReference type="Proteomes" id="UP000216361">
    <property type="component" value="Unassembled WGS sequence"/>
</dbReference>
<accession>A0A255XQ75</accession>
<dbReference type="CDD" id="cd00198">
    <property type="entry name" value="vWFA"/>
    <property type="match status" value="1"/>
</dbReference>
<evidence type="ECO:0000256" key="1">
    <source>
        <dbReference type="SAM" id="SignalP"/>
    </source>
</evidence>
<keyword evidence="4" id="KW-1185">Reference proteome</keyword>
<evidence type="ECO:0000313" key="3">
    <source>
        <dbReference type="EMBL" id="OYQ18514.1"/>
    </source>
</evidence>
<gene>
    <name evidence="3" type="ORF">CHR90_09525</name>
</gene>
<dbReference type="EMBL" id="NOXS01000032">
    <property type="protein sequence ID" value="OYQ18514.1"/>
    <property type="molecule type" value="Genomic_DNA"/>
</dbReference>
<comment type="caution">
    <text evidence="3">The sequence shown here is derived from an EMBL/GenBank/DDBJ whole genome shotgun (WGS) entry which is preliminary data.</text>
</comment>
<feature type="domain" description="VWFA" evidence="2">
    <location>
        <begin position="32"/>
        <end position="225"/>
    </location>
</feature>
<organism evidence="3 4">
    <name type="scientific">Elstera cyanobacteriorum</name>
    <dbReference type="NCBI Taxonomy" id="2022747"/>
    <lineage>
        <taxon>Bacteria</taxon>
        <taxon>Pseudomonadati</taxon>
        <taxon>Pseudomonadota</taxon>
        <taxon>Alphaproteobacteria</taxon>
        <taxon>Rhodospirillales</taxon>
        <taxon>Rhodospirillaceae</taxon>
        <taxon>Elstera</taxon>
    </lineage>
</organism>
<proteinExistence type="predicted"/>
<feature type="signal peptide" evidence="1">
    <location>
        <begin position="1"/>
        <end position="23"/>
    </location>
</feature>
<evidence type="ECO:0000313" key="4">
    <source>
        <dbReference type="Proteomes" id="UP000216361"/>
    </source>
</evidence>
<reference evidence="3 4" key="1">
    <citation type="submission" date="2017-07" db="EMBL/GenBank/DDBJ databases">
        <title>Elstera cyanobacteriorum sp. nov., a novel bacterium isolated from cyanobacterial aggregates in a eutrophic lake.</title>
        <authorList>
            <person name="Cai H."/>
        </authorList>
    </citation>
    <scope>NUCLEOTIDE SEQUENCE [LARGE SCALE GENOMIC DNA]</scope>
    <source>
        <strain evidence="3 4">TH019</strain>
    </source>
</reference>
<name>A0A255XQ75_9PROT</name>
<dbReference type="PROSITE" id="PS50234">
    <property type="entry name" value="VWFA"/>
    <property type="match status" value="1"/>
</dbReference>